<protein>
    <submittedName>
        <fullName evidence="2">DUF805 domain-containing protein</fullName>
    </submittedName>
</protein>
<dbReference type="EMBL" id="WBJX01000001">
    <property type="protein sequence ID" value="KAB1639434.1"/>
    <property type="molecule type" value="Genomic_DNA"/>
</dbReference>
<proteinExistence type="predicted"/>
<evidence type="ECO:0000313" key="2">
    <source>
        <dbReference type="EMBL" id="KAB1639434.1"/>
    </source>
</evidence>
<gene>
    <name evidence="2" type="ORF">F8O03_03610</name>
</gene>
<evidence type="ECO:0000313" key="3">
    <source>
        <dbReference type="Proteomes" id="UP000490386"/>
    </source>
</evidence>
<dbReference type="RefSeq" id="WP_151422472.1">
    <property type="nucleotide sequence ID" value="NZ_WBJX01000001.1"/>
</dbReference>
<dbReference type="GO" id="GO:0005886">
    <property type="term" value="C:plasma membrane"/>
    <property type="evidence" value="ECO:0007669"/>
    <property type="project" value="TreeGrafter"/>
</dbReference>
<evidence type="ECO:0000256" key="1">
    <source>
        <dbReference type="SAM" id="Phobius"/>
    </source>
</evidence>
<sequence length="149" mass="16410">MSTPQLDAPLYPPLYGASFGQAVKRFFKKYAVFSGRASRSEYWWWILFGVIVNAAFFLIGSLAGGPGTMDSSGQFTGASGAYTAVSVVQSLWGLATLIPGLALLFRRLHDTNRSGWWWLLLFIPLVGAIVILVFVISDSRPEGARFDRQ</sequence>
<keyword evidence="3" id="KW-1185">Reference proteome</keyword>
<feature type="transmembrane region" description="Helical" evidence="1">
    <location>
        <begin position="116"/>
        <end position="136"/>
    </location>
</feature>
<dbReference type="OrthoDB" id="9812349at2"/>
<organism evidence="2 3">
    <name type="scientific">Pseudoclavibacter terrae</name>
    <dbReference type="NCBI Taxonomy" id="1530195"/>
    <lineage>
        <taxon>Bacteria</taxon>
        <taxon>Bacillati</taxon>
        <taxon>Actinomycetota</taxon>
        <taxon>Actinomycetes</taxon>
        <taxon>Micrococcales</taxon>
        <taxon>Microbacteriaceae</taxon>
        <taxon>Pseudoclavibacter</taxon>
    </lineage>
</organism>
<dbReference type="PANTHER" id="PTHR34980">
    <property type="entry name" value="INNER MEMBRANE PROTEIN-RELATED-RELATED"/>
    <property type="match status" value="1"/>
</dbReference>
<keyword evidence="1" id="KW-1133">Transmembrane helix</keyword>
<feature type="transmembrane region" description="Helical" evidence="1">
    <location>
        <begin position="82"/>
        <end position="104"/>
    </location>
</feature>
<name>A0A7J5B5S1_9MICO</name>
<feature type="transmembrane region" description="Helical" evidence="1">
    <location>
        <begin position="42"/>
        <end position="62"/>
    </location>
</feature>
<dbReference type="Proteomes" id="UP000490386">
    <property type="component" value="Unassembled WGS sequence"/>
</dbReference>
<dbReference type="AlphaFoldDB" id="A0A7J5B5S1"/>
<dbReference type="Pfam" id="PF05656">
    <property type="entry name" value="DUF805"/>
    <property type="match status" value="1"/>
</dbReference>
<comment type="caution">
    <text evidence="2">The sequence shown here is derived from an EMBL/GenBank/DDBJ whole genome shotgun (WGS) entry which is preliminary data.</text>
</comment>
<accession>A0A7J5B5S1</accession>
<dbReference type="InterPro" id="IPR008523">
    <property type="entry name" value="DUF805"/>
</dbReference>
<keyword evidence="1" id="KW-0812">Transmembrane</keyword>
<reference evidence="2 3" key="1">
    <citation type="submission" date="2019-09" db="EMBL/GenBank/DDBJ databases">
        <title>Phylogeny of genus Pseudoclavibacter and closely related genus.</title>
        <authorList>
            <person name="Li Y."/>
        </authorList>
    </citation>
    <scope>NUCLEOTIDE SEQUENCE [LARGE SCALE GENOMIC DNA]</scope>
    <source>
        <strain evidence="2 3">THG-MD12</strain>
    </source>
</reference>
<dbReference type="PANTHER" id="PTHR34980:SF2">
    <property type="entry name" value="INNER MEMBRANE PROTEIN YHAH-RELATED"/>
    <property type="match status" value="1"/>
</dbReference>
<keyword evidence="1" id="KW-0472">Membrane</keyword>